<gene>
    <name evidence="6" type="ORF">B1B_07604</name>
</gene>
<keyword evidence="6" id="KW-0489">Methyltransferase</keyword>
<evidence type="ECO:0000256" key="3">
    <source>
        <dbReference type="ARBA" id="ARBA00022989"/>
    </source>
</evidence>
<protein>
    <submittedName>
        <fullName evidence="6">Isoprenylcysteine carboxyl methyltransferase</fullName>
    </submittedName>
</protein>
<keyword evidence="2 5" id="KW-0812">Transmembrane</keyword>
<dbReference type="GO" id="GO:0012505">
    <property type="term" value="C:endomembrane system"/>
    <property type="evidence" value="ECO:0007669"/>
    <property type="project" value="UniProtKB-SubCell"/>
</dbReference>
<feature type="non-terminal residue" evidence="6">
    <location>
        <position position="1"/>
    </location>
</feature>
<proteinExistence type="predicted"/>
<keyword evidence="6" id="KW-0808">Transferase</keyword>
<accession>T1C853</accession>
<dbReference type="GO" id="GO:0032259">
    <property type="term" value="P:methylation"/>
    <property type="evidence" value="ECO:0007669"/>
    <property type="project" value="UniProtKB-KW"/>
</dbReference>
<reference evidence="6" key="2">
    <citation type="journal article" date="2014" name="ISME J.">
        <title>Microbial stratification in low pH oxic and suboxic macroscopic growths along an acid mine drainage.</title>
        <authorList>
            <person name="Mendez-Garcia C."/>
            <person name="Mesa V."/>
            <person name="Sprenger R.R."/>
            <person name="Richter M."/>
            <person name="Diez M.S."/>
            <person name="Solano J."/>
            <person name="Bargiela R."/>
            <person name="Golyshina O.V."/>
            <person name="Manteca A."/>
            <person name="Ramos J.L."/>
            <person name="Gallego J.R."/>
            <person name="Llorente I."/>
            <person name="Martins Dos Santos V.A."/>
            <person name="Jensen O.N."/>
            <person name="Pelaez A.I."/>
            <person name="Sanchez J."/>
            <person name="Ferrer M."/>
        </authorList>
    </citation>
    <scope>NUCLEOTIDE SEQUENCE</scope>
</reference>
<reference evidence="6" key="1">
    <citation type="submission" date="2013-08" db="EMBL/GenBank/DDBJ databases">
        <authorList>
            <person name="Mendez C."/>
            <person name="Richter M."/>
            <person name="Ferrer M."/>
            <person name="Sanchez J."/>
        </authorList>
    </citation>
    <scope>NUCLEOTIDE SEQUENCE</scope>
</reference>
<evidence type="ECO:0000256" key="2">
    <source>
        <dbReference type="ARBA" id="ARBA00022692"/>
    </source>
</evidence>
<comment type="caution">
    <text evidence="6">The sequence shown here is derived from an EMBL/GenBank/DDBJ whole genome shotgun (WGS) entry which is preliminary data.</text>
</comment>
<organism evidence="6">
    <name type="scientific">mine drainage metagenome</name>
    <dbReference type="NCBI Taxonomy" id="410659"/>
    <lineage>
        <taxon>unclassified sequences</taxon>
        <taxon>metagenomes</taxon>
        <taxon>ecological metagenomes</taxon>
    </lineage>
</organism>
<name>T1C853_9ZZZZ</name>
<sequence length="76" mass="8643">SGPYRHVRHPIYTGILLAFVGSALALAEWRGVLAVLLAAVALIIKLRREERWMLERFGSDYAEYRKASWALLPGLY</sequence>
<evidence type="ECO:0000256" key="5">
    <source>
        <dbReference type="SAM" id="Phobius"/>
    </source>
</evidence>
<dbReference type="AlphaFoldDB" id="T1C853"/>
<feature type="transmembrane region" description="Helical" evidence="5">
    <location>
        <begin position="12"/>
        <end position="44"/>
    </location>
</feature>
<dbReference type="InterPro" id="IPR007318">
    <property type="entry name" value="Phopholipid_MeTrfase"/>
</dbReference>
<evidence type="ECO:0000256" key="1">
    <source>
        <dbReference type="ARBA" id="ARBA00004127"/>
    </source>
</evidence>
<dbReference type="PANTHER" id="PTHR43847">
    <property type="entry name" value="BLL3993 PROTEIN"/>
    <property type="match status" value="1"/>
</dbReference>
<dbReference type="InterPro" id="IPR052527">
    <property type="entry name" value="Metal_cation-efflux_comp"/>
</dbReference>
<dbReference type="PANTHER" id="PTHR43847:SF1">
    <property type="entry name" value="BLL3993 PROTEIN"/>
    <property type="match status" value="1"/>
</dbReference>
<evidence type="ECO:0000256" key="4">
    <source>
        <dbReference type="ARBA" id="ARBA00023136"/>
    </source>
</evidence>
<comment type="subcellular location">
    <subcellularLocation>
        <location evidence="1">Endomembrane system</location>
        <topology evidence="1">Multi-pass membrane protein</topology>
    </subcellularLocation>
</comment>
<keyword evidence="3 5" id="KW-1133">Transmembrane helix</keyword>
<dbReference type="GO" id="GO:0008168">
    <property type="term" value="F:methyltransferase activity"/>
    <property type="evidence" value="ECO:0007669"/>
    <property type="project" value="UniProtKB-KW"/>
</dbReference>
<keyword evidence="4 5" id="KW-0472">Membrane</keyword>
<dbReference type="Pfam" id="PF04191">
    <property type="entry name" value="PEMT"/>
    <property type="match status" value="1"/>
</dbReference>
<dbReference type="EMBL" id="AUZY01004844">
    <property type="protein sequence ID" value="EQD61549.1"/>
    <property type="molecule type" value="Genomic_DNA"/>
</dbReference>
<evidence type="ECO:0000313" key="6">
    <source>
        <dbReference type="EMBL" id="EQD61549.1"/>
    </source>
</evidence>
<dbReference type="Gene3D" id="1.20.120.1630">
    <property type="match status" value="1"/>
</dbReference>